<keyword evidence="1" id="KW-0472">Membrane</keyword>
<keyword evidence="1" id="KW-1133">Transmembrane helix</keyword>
<gene>
    <name evidence="2" type="ORF">C943_04262</name>
</gene>
<dbReference type="AlphaFoldDB" id="M7XHD4"/>
<sequence length="103" mass="10412">MIDVPVSDIGTIKTKRSEYHNIAIGAGFGALTGAFLGIASADEDAFLGYNEIEGALGGAILGAPIGAAVGGLTGLFKGSRTFDIGGDGAKMKAFETYLLSVNK</sequence>
<evidence type="ECO:0000313" key="3">
    <source>
        <dbReference type="Proteomes" id="UP000010953"/>
    </source>
</evidence>
<feature type="transmembrane region" description="Helical" evidence="1">
    <location>
        <begin position="56"/>
        <end position="76"/>
    </location>
</feature>
<keyword evidence="3" id="KW-1185">Reference proteome</keyword>
<protein>
    <recommendedName>
        <fullName evidence="4">Glycine zipper domain-containing protein</fullName>
    </recommendedName>
</protein>
<keyword evidence="1" id="KW-0812">Transmembrane</keyword>
<reference evidence="2" key="1">
    <citation type="submission" date="2013-01" db="EMBL/GenBank/DDBJ databases">
        <title>Genome assembly of Mariniradius saccharolyticus AK6.</title>
        <authorList>
            <person name="Vaidya B."/>
            <person name="Khatri I."/>
            <person name="Tanuku N.R.S."/>
            <person name="Subramanian S."/>
            <person name="Pinnaka A."/>
        </authorList>
    </citation>
    <scope>NUCLEOTIDE SEQUENCE [LARGE SCALE GENOMIC DNA]</scope>
    <source>
        <strain evidence="2">AK6</strain>
    </source>
</reference>
<comment type="caution">
    <text evidence="2">The sequence shown here is derived from an EMBL/GenBank/DDBJ whole genome shotgun (WGS) entry which is preliminary data.</text>
</comment>
<proteinExistence type="predicted"/>
<feature type="transmembrane region" description="Helical" evidence="1">
    <location>
        <begin position="21"/>
        <end position="41"/>
    </location>
</feature>
<dbReference type="EMBL" id="AMZY02000008">
    <property type="protein sequence ID" value="EMS33943.1"/>
    <property type="molecule type" value="Genomic_DNA"/>
</dbReference>
<evidence type="ECO:0000256" key="1">
    <source>
        <dbReference type="SAM" id="Phobius"/>
    </source>
</evidence>
<dbReference type="Proteomes" id="UP000010953">
    <property type="component" value="Unassembled WGS sequence"/>
</dbReference>
<evidence type="ECO:0000313" key="2">
    <source>
        <dbReference type="EMBL" id="EMS33943.1"/>
    </source>
</evidence>
<dbReference type="InParanoid" id="M7XHD4"/>
<evidence type="ECO:0008006" key="4">
    <source>
        <dbReference type="Google" id="ProtNLM"/>
    </source>
</evidence>
<organism evidence="2 3">
    <name type="scientific">Mariniradius saccharolyticus AK6</name>
    <dbReference type="NCBI Taxonomy" id="1239962"/>
    <lineage>
        <taxon>Bacteria</taxon>
        <taxon>Pseudomonadati</taxon>
        <taxon>Bacteroidota</taxon>
        <taxon>Cytophagia</taxon>
        <taxon>Cytophagales</taxon>
        <taxon>Cyclobacteriaceae</taxon>
        <taxon>Mariniradius</taxon>
    </lineage>
</organism>
<name>M7XHD4_9BACT</name>
<accession>M7XHD4</accession>